<dbReference type="GO" id="GO:0006779">
    <property type="term" value="P:porphyrin-containing compound biosynthetic process"/>
    <property type="evidence" value="ECO:0007669"/>
    <property type="project" value="TreeGrafter"/>
</dbReference>
<evidence type="ECO:0000256" key="5">
    <source>
        <dbReference type="ARBA" id="ARBA00023014"/>
    </source>
</evidence>
<evidence type="ECO:0000256" key="3">
    <source>
        <dbReference type="ARBA" id="ARBA00022723"/>
    </source>
</evidence>
<dbReference type="STRING" id="29364.SAMN04487772_10372"/>
<dbReference type="Pfam" id="PF04055">
    <property type="entry name" value="Radical_SAM"/>
    <property type="match status" value="1"/>
</dbReference>
<accession>A0A1H9Z962</accession>
<keyword evidence="3" id="KW-0479">Metal-binding</keyword>
<keyword evidence="5" id="KW-0411">Iron-sulfur</keyword>
<dbReference type="SFLD" id="SFLDS00029">
    <property type="entry name" value="Radical_SAM"/>
    <property type="match status" value="1"/>
</dbReference>
<dbReference type="GO" id="GO:0003824">
    <property type="term" value="F:catalytic activity"/>
    <property type="evidence" value="ECO:0007669"/>
    <property type="project" value="InterPro"/>
</dbReference>
<dbReference type="Proteomes" id="UP000199800">
    <property type="component" value="Unassembled WGS sequence"/>
</dbReference>
<evidence type="ECO:0000256" key="4">
    <source>
        <dbReference type="ARBA" id="ARBA00023004"/>
    </source>
</evidence>
<dbReference type="AlphaFoldDB" id="A0A1H9Z962"/>
<dbReference type="InterPro" id="IPR007197">
    <property type="entry name" value="rSAM"/>
</dbReference>
<dbReference type="GO" id="GO:0046872">
    <property type="term" value="F:metal ion binding"/>
    <property type="evidence" value="ECO:0007669"/>
    <property type="project" value="UniProtKB-KW"/>
</dbReference>
<dbReference type="InterPro" id="IPR034505">
    <property type="entry name" value="Coproporphyrinogen-III_oxidase"/>
</dbReference>
<protein>
    <recommendedName>
        <fullName evidence="1">Heme chaperone HemW</fullName>
    </recommendedName>
</protein>
<evidence type="ECO:0000259" key="6">
    <source>
        <dbReference type="PROSITE" id="PS51918"/>
    </source>
</evidence>
<name>A0A1H9Z962_9FIRM</name>
<dbReference type="GO" id="GO:0051539">
    <property type="term" value="F:4 iron, 4 sulfur cluster binding"/>
    <property type="evidence" value="ECO:0007669"/>
    <property type="project" value="TreeGrafter"/>
</dbReference>
<dbReference type="GO" id="GO:0005737">
    <property type="term" value="C:cytoplasm"/>
    <property type="evidence" value="ECO:0007669"/>
    <property type="project" value="TreeGrafter"/>
</dbReference>
<dbReference type="PROSITE" id="PS51918">
    <property type="entry name" value="RADICAL_SAM"/>
    <property type="match status" value="1"/>
</dbReference>
<evidence type="ECO:0000256" key="2">
    <source>
        <dbReference type="ARBA" id="ARBA00022691"/>
    </source>
</evidence>
<dbReference type="EMBL" id="FOHN01000003">
    <property type="protein sequence ID" value="SES78142.1"/>
    <property type="molecule type" value="Genomic_DNA"/>
</dbReference>
<dbReference type="InterPro" id="IPR006638">
    <property type="entry name" value="Elp3/MiaA/NifB-like_rSAM"/>
</dbReference>
<reference evidence="7 8" key="1">
    <citation type="submission" date="2016-10" db="EMBL/GenBank/DDBJ databases">
        <authorList>
            <person name="de Groot N.N."/>
        </authorList>
    </citation>
    <scope>NUCLEOTIDE SEQUENCE [LARGE SCALE GENOMIC DNA]</scope>
    <source>
        <strain evidence="7 8">DSM 1801</strain>
    </source>
</reference>
<dbReference type="SFLD" id="SFLDG01065">
    <property type="entry name" value="anaerobic_coproporphyrinogen-I"/>
    <property type="match status" value="1"/>
</dbReference>
<proteinExistence type="predicted"/>
<organism evidence="7 8">
    <name type="scientific">[Clostridium] polysaccharolyticum</name>
    <dbReference type="NCBI Taxonomy" id="29364"/>
    <lineage>
        <taxon>Bacteria</taxon>
        <taxon>Bacillati</taxon>
        <taxon>Bacillota</taxon>
        <taxon>Clostridia</taxon>
        <taxon>Lachnospirales</taxon>
        <taxon>Lachnospiraceae</taxon>
    </lineage>
</organism>
<keyword evidence="8" id="KW-1185">Reference proteome</keyword>
<evidence type="ECO:0000313" key="7">
    <source>
        <dbReference type="EMBL" id="SES78142.1"/>
    </source>
</evidence>
<dbReference type="Gene3D" id="3.20.20.70">
    <property type="entry name" value="Aldolase class I"/>
    <property type="match status" value="1"/>
</dbReference>
<dbReference type="SMART" id="SM00729">
    <property type="entry name" value="Elp3"/>
    <property type="match status" value="1"/>
</dbReference>
<dbReference type="RefSeq" id="WP_092476145.1">
    <property type="nucleotide sequence ID" value="NZ_FOHN01000003.1"/>
</dbReference>
<dbReference type="OrthoDB" id="9808022at2"/>
<dbReference type="PANTHER" id="PTHR13932">
    <property type="entry name" value="COPROPORPHYRINIGEN III OXIDASE"/>
    <property type="match status" value="1"/>
</dbReference>
<dbReference type="CDD" id="cd01335">
    <property type="entry name" value="Radical_SAM"/>
    <property type="match status" value="1"/>
</dbReference>
<evidence type="ECO:0000313" key="8">
    <source>
        <dbReference type="Proteomes" id="UP000199800"/>
    </source>
</evidence>
<dbReference type="SUPFAM" id="SSF102114">
    <property type="entry name" value="Radical SAM enzymes"/>
    <property type="match status" value="1"/>
</dbReference>
<evidence type="ECO:0000256" key="1">
    <source>
        <dbReference type="ARBA" id="ARBA00017228"/>
    </source>
</evidence>
<dbReference type="Pfam" id="PF06969">
    <property type="entry name" value="HemN_C"/>
    <property type="match status" value="1"/>
</dbReference>
<dbReference type="InterPro" id="IPR010723">
    <property type="entry name" value="HemN_C"/>
</dbReference>
<dbReference type="InterPro" id="IPR058240">
    <property type="entry name" value="rSAM_sf"/>
</dbReference>
<dbReference type="InterPro" id="IPR013785">
    <property type="entry name" value="Aldolase_TIM"/>
</dbReference>
<gene>
    <name evidence="7" type="ORF">SAMN04487772_10372</name>
</gene>
<sequence>MKYLESNICPDEILDYEKRGDCYTWCFPINFEDFNARDISRNDNYLDKNTKLMTLYIHIPYCKFICSMCPFTHEPVKEEEFSRYVKCLEKEIGLYAEHKLSKESKVSTIYFGGGTASILSLAQVKEIINILKEKYQLLEECEICLECHPNTVTKEYLEGIKEAGVTRVSFGIQSFQQKNLTALKLWQNAERNKEVIKMAMGIGFDTVAMDIMYNFPDQTIEELTEDIRFAVDAGVQGLSVYALDPEVRKLNSVKERQEKMQMEQDMFYYIFDYLKRQGYVQVAQPDYSLPGHENRQIMDLWGAPQRINLGFGAGAFSENFNGCSWANIHDPQEYMKCMEAGQMPILMGKRWSLDDAMARYVALGVRMLKVPLKNFKEQFGIALADIYKYEILKLQELGYVELESDFLVITEKGKYYIDNISKTFFNFSNRGRAQYWGCKLKEYMPRNLYQWKDVIGECDEE</sequence>
<keyword evidence="4" id="KW-0408">Iron</keyword>
<feature type="domain" description="Radical SAM core" evidence="6">
    <location>
        <begin position="47"/>
        <end position="275"/>
    </location>
</feature>
<keyword evidence="2" id="KW-0949">S-adenosyl-L-methionine</keyword>
<dbReference type="PANTHER" id="PTHR13932:SF5">
    <property type="entry name" value="RADICAL S-ADENOSYL METHIONINE DOMAIN-CONTAINING PROTEIN 1, MITOCHONDRIAL"/>
    <property type="match status" value="1"/>
</dbReference>